<dbReference type="Proteomes" id="UP000827261">
    <property type="component" value="Segment"/>
</dbReference>
<feature type="region of interest" description="Disordered" evidence="1">
    <location>
        <begin position="151"/>
        <end position="177"/>
    </location>
</feature>
<evidence type="ECO:0000256" key="1">
    <source>
        <dbReference type="SAM" id="MobiDB-lite"/>
    </source>
</evidence>
<dbReference type="Pfam" id="PF09967">
    <property type="entry name" value="DUF2201"/>
    <property type="match status" value="1"/>
</dbReference>
<protein>
    <submittedName>
        <fullName evidence="4">Metallo-phosphohydrolase</fullName>
    </submittedName>
</protein>
<organism evidence="4 5">
    <name type="scientific">Stenotrophomonas phage Philippe</name>
    <dbReference type="NCBI Taxonomy" id="2859655"/>
    <lineage>
        <taxon>Viruses</taxon>
        <taxon>Duplodnaviria</taxon>
        <taxon>Heunggongvirae</taxon>
        <taxon>Uroviricota</taxon>
        <taxon>Caudoviricetes</taxon>
        <taxon>Schitoviridae</taxon>
        <taxon>Philippevirus</taxon>
        <taxon>Philippevirus philippe</taxon>
    </lineage>
</organism>
<evidence type="ECO:0000313" key="4">
    <source>
        <dbReference type="EMBL" id="QYW02240.1"/>
    </source>
</evidence>
<dbReference type="InterPro" id="IPR025154">
    <property type="entry name" value="Put_metallopeptidase_dom"/>
</dbReference>
<feature type="domain" description="Putative metallopeptidase" evidence="3">
    <location>
        <begin position="22"/>
        <end position="267"/>
    </location>
</feature>
<evidence type="ECO:0000259" key="2">
    <source>
        <dbReference type="Pfam" id="PF09967"/>
    </source>
</evidence>
<evidence type="ECO:0000313" key="5">
    <source>
        <dbReference type="Proteomes" id="UP000827261"/>
    </source>
</evidence>
<dbReference type="EMBL" id="MZ326861">
    <property type="protein sequence ID" value="QYW02240.1"/>
    <property type="molecule type" value="Genomic_DNA"/>
</dbReference>
<sequence>MTFAAVDPREIQEMGLGRQLDRAKAEIFRQGKNSAFYGSIMCGLEFIWTRDTETAATDGVRLYWNPDFFQRCDVKTNAFVLLHELQHAARLHMIRRQTRNPEDWNVACDYRINNDQVAEQFTYSGVKPYVDRSLDNPKRLSEEEIYDLIQKGKLTPPPSGGKGSGKPTGGGGPKYDHWESGDGGGDIIEVSAEDVVKAVNNVVAAVHVAKSAGEHVDSSITDMISTFLKPIVPWQSKLLRFLTDQMDMDRTWARPNRRYSDIYLPGIKPEDGRLEHLMFFQDVSGSISEADSIRFNSELKWIWDELQPLKMTIAQFDTRIRKVDVIEDGDRYDWMEIVGRGGTSLDPVRQMILKEKPTAAIIFSDLYCEVMDTTGIKIPLLWVCIANRSAEVQRGEIIHIQ</sequence>
<dbReference type="PANTHER" id="PTHR38730">
    <property type="entry name" value="SLL7028 PROTEIN"/>
    <property type="match status" value="1"/>
</dbReference>
<evidence type="ECO:0000259" key="3">
    <source>
        <dbReference type="Pfam" id="PF13203"/>
    </source>
</evidence>
<feature type="compositionally biased region" description="Gly residues" evidence="1">
    <location>
        <begin position="160"/>
        <end position="173"/>
    </location>
</feature>
<dbReference type="Pfam" id="PF13203">
    <property type="entry name" value="DUF2201_N"/>
    <property type="match status" value="1"/>
</dbReference>
<accession>A0AAE7WNE0</accession>
<dbReference type="PANTHER" id="PTHR38730:SF1">
    <property type="entry name" value="SLL7028 PROTEIN"/>
    <property type="match status" value="1"/>
</dbReference>
<reference evidence="4" key="1">
    <citation type="submission" date="2021-06" db="EMBL/GenBank/DDBJ databases">
        <title>Complete genome sequence of Stenotrophomonas maltophilia phage Philippe.</title>
        <authorList>
            <person name="Vallavanatt I."/>
            <person name="Bartz M."/>
            <person name="Clark J."/>
            <person name="Burrowes B."/>
            <person name="Liu M."/>
            <person name="Gill J."/>
        </authorList>
    </citation>
    <scope>NUCLEOTIDE SEQUENCE</scope>
</reference>
<dbReference type="InterPro" id="IPR018698">
    <property type="entry name" value="VWA-like_dom"/>
</dbReference>
<feature type="domain" description="VWA-like" evidence="2">
    <location>
        <begin position="279"/>
        <end position="400"/>
    </location>
</feature>
<keyword evidence="5" id="KW-1185">Reference proteome</keyword>
<name>A0AAE7WNE0_9CAUD</name>
<proteinExistence type="predicted"/>
<gene>
    <name evidence="4" type="ORF">CPT_Philippe_041</name>
</gene>